<evidence type="ECO:0000256" key="4">
    <source>
        <dbReference type="ARBA" id="ARBA00023010"/>
    </source>
</evidence>
<keyword evidence="5" id="KW-0813">Transport</keyword>
<comment type="subunit">
    <text evidence="5">Heterohexamer.</text>
</comment>
<dbReference type="Proteomes" id="UP000053558">
    <property type="component" value="Unassembled WGS sequence"/>
</dbReference>
<gene>
    <name evidence="7" type="ORF">CONPUDRAFT_45798</name>
</gene>
<dbReference type="GO" id="GO:0005743">
    <property type="term" value="C:mitochondrial inner membrane"/>
    <property type="evidence" value="ECO:0007669"/>
    <property type="project" value="UniProtKB-SubCell"/>
</dbReference>
<dbReference type="EMBL" id="JH711573">
    <property type="protein sequence ID" value="EIW86485.1"/>
    <property type="molecule type" value="Genomic_DNA"/>
</dbReference>
<comment type="subcellular location">
    <subcellularLocation>
        <location evidence="5">Mitochondrion inner membrane</location>
        <topology evidence="5">Peripheral membrane protein</topology>
        <orientation evidence="5">Intermembrane side</orientation>
    </subcellularLocation>
</comment>
<comment type="caution">
    <text evidence="7">The sequence shown here is derived from an EMBL/GenBank/DDBJ whole genome shotgun (WGS) entry which is preliminary data.</text>
</comment>
<dbReference type="RefSeq" id="XP_007762544.1">
    <property type="nucleotide sequence ID" value="XM_007764354.1"/>
</dbReference>
<dbReference type="OMA" id="WDVCFAD"/>
<reference evidence="8" key="1">
    <citation type="journal article" date="2012" name="Science">
        <title>The Paleozoic origin of enzymatic lignin decomposition reconstructed from 31 fungal genomes.</title>
        <authorList>
            <person name="Floudas D."/>
            <person name="Binder M."/>
            <person name="Riley R."/>
            <person name="Barry K."/>
            <person name="Blanchette R.A."/>
            <person name="Henrissat B."/>
            <person name="Martinez A.T."/>
            <person name="Otillar R."/>
            <person name="Spatafora J.W."/>
            <person name="Yadav J.S."/>
            <person name="Aerts A."/>
            <person name="Benoit I."/>
            <person name="Boyd A."/>
            <person name="Carlson A."/>
            <person name="Copeland A."/>
            <person name="Coutinho P.M."/>
            <person name="de Vries R.P."/>
            <person name="Ferreira P."/>
            <person name="Findley K."/>
            <person name="Foster B."/>
            <person name="Gaskell J."/>
            <person name="Glotzer D."/>
            <person name="Gorecki P."/>
            <person name="Heitman J."/>
            <person name="Hesse C."/>
            <person name="Hori C."/>
            <person name="Igarashi K."/>
            <person name="Jurgens J.A."/>
            <person name="Kallen N."/>
            <person name="Kersten P."/>
            <person name="Kohler A."/>
            <person name="Kuees U."/>
            <person name="Kumar T.K.A."/>
            <person name="Kuo A."/>
            <person name="LaButti K."/>
            <person name="Larrondo L.F."/>
            <person name="Lindquist E."/>
            <person name="Ling A."/>
            <person name="Lombard V."/>
            <person name="Lucas S."/>
            <person name="Lundell T."/>
            <person name="Martin R."/>
            <person name="McLaughlin D.J."/>
            <person name="Morgenstern I."/>
            <person name="Morin E."/>
            <person name="Murat C."/>
            <person name="Nagy L.G."/>
            <person name="Nolan M."/>
            <person name="Ohm R.A."/>
            <person name="Patyshakuliyeva A."/>
            <person name="Rokas A."/>
            <person name="Ruiz-Duenas F.J."/>
            <person name="Sabat G."/>
            <person name="Salamov A."/>
            <person name="Samejima M."/>
            <person name="Schmutz J."/>
            <person name="Slot J.C."/>
            <person name="St John F."/>
            <person name="Stenlid J."/>
            <person name="Sun H."/>
            <person name="Sun S."/>
            <person name="Syed K."/>
            <person name="Tsang A."/>
            <person name="Wiebenga A."/>
            <person name="Young D."/>
            <person name="Pisabarro A."/>
            <person name="Eastwood D.C."/>
            <person name="Martin F."/>
            <person name="Cullen D."/>
            <person name="Grigoriev I.V."/>
            <person name="Hibbett D.S."/>
        </authorList>
    </citation>
    <scope>NUCLEOTIDE SEQUENCE [LARGE SCALE GENOMIC DNA]</scope>
    <source>
        <strain evidence="8">RWD-64-598 SS2</strain>
    </source>
</reference>
<dbReference type="OrthoDB" id="344165at2759"/>
<comment type="similarity">
    <text evidence="1 5">Belongs to the small Tim family.</text>
</comment>
<dbReference type="GeneID" id="19207095"/>
<evidence type="ECO:0000313" key="8">
    <source>
        <dbReference type="Proteomes" id="UP000053558"/>
    </source>
</evidence>
<keyword evidence="5" id="KW-0143">Chaperone</keyword>
<evidence type="ECO:0000259" key="6">
    <source>
        <dbReference type="Pfam" id="PF02953"/>
    </source>
</evidence>
<keyword evidence="4 5" id="KW-0811">Translocation</keyword>
<keyword evidence="8" id="KW-1185">Reference proteome</keyword>
<dbReference type="InterPro" id="IPR004217">
    <property type="entry name" value="Tim10-like"/>
</dbReference>
<organism evidence="7 8">
    <name type="scientific">Coniophora puteana (strain RWD-64-598)</name>
    <name type="common">Brown rot fungus</name>
    <dbReference type="NCBI Taxonomy" id="741705"/>
    <lineage>
        <taxon>Eukaryota</taxon>
        <taxon>Fungi</taxon>
        <taxon>Dikarya</taxon>
        <taxon>Basidiomycota</taxon>
        <taxon>Agaricomycotina</taxon>
        <taxon>Agaricomycetes</taxon>
        <taxon>Agaricomycetidae</taxon>
        <taxon>Boletales</taxon>
        <taxon>Coniophorineae</taxon>
        <taxon>Coniophoraceae</taxon>
        <taxon>Coniophora</taxon>
    </lineage>
</organism>
<evidence type="ECO:0000256" key="3">
    <source>
        <dbReference type="ARBA" id="ARBA00022927"/>
    </source>
</evidence>
<dbReference type="GO" id="GO:0015031">
    <property type="term" value="P:protein transport"/>
    <property type="evidence" value="ECO:0007669"/>
    <property type="project" value="UniProtKB-KW"/>
</dbReference>
<keyword evidence="3 5" id="KW-0653">Protein transport</keyword>
<name>A0A5M3N6L3_CONPW</name>
<keyword evidence="5" id="KW-0496">Mitochondrion</keyword>
<sequence length="92" mass="10539">MDNLNFDEPTRKELQTFIEREQAQSRYNSTVQNMTSMCWDKCVTGTPGNSFSRGEASCLANCVDRFLDASIFMTKTIQDQRARLQASQPETF</sequence>
<keyword evidence="5" id="KW-1015">Disulfide bond</keyword>
<dbReference type="AlphaFoldDB" id="A0A5M3N6L3"/>
<evidence type="ECO:0000256" key="2">
    <source>
        <dbReference type="ARBA" id="ARBA00022792"/>
    </source>
</evidence>
<dbReference type="Pfam" id="PF02953">
    <property type="entry name" value="zf-Tim10_DDP"/>
    <property type="match status" value="1"/>
</dbReference>
<evidence type="ECO:0000256" key="5">
    <source>
        <dbReference type="RuleBase" id="RU367043"/>
    </source>
</evidence>
<dbReference type="SUPFAM" id="SSF144122">
    <property type="entry name" value="Tim10-like"/>
    <property type="match status" value="1"/>
</dbReference>
<dbReference type="InterPro" id="IPR035427">
    <property type="entry name" value="Tim10-like_dom_sf"/>
</dbReference>
<comment type="domain">
    <text evidence="5">The twin CX3C motif contains 4 conserved Cys residues that form 2 disulfide bonds in the mitochondrial intermembrane space.</text>
</comment>
<keyword evidence="2 5" id="KW-0472">Membrane</keyword>
<comment type="function">
    <text evidence="5">Mitochondrial intermembrane chaperone that participates in the import and insertion of some multi-pass transmembrane proteins into the mitochondrial inner membrane. Also required for the transfer of beta-barrel precursors from the TOM complex to the sorting and assembly machinery (SAM complex) of the outer membrane. Acts as a chaperone-like protein that protects the hydrophobic precursors from aggregation and guide them through the mitochondrial intermembrane space.</text>
</comment>
<dbReference type="Gene3D" id="1.10.287.810">
    <property type="entry name" value="Mitochondrial import inner membrane translocase subunit tim13 like domains"/>
    <property type="match status" value="1"/>
</dbReference>
<dbReference type="KEGG" id="cput:CONPUDRAFT_45798"/>
<keyword evidence="2 5" id="KW-0999">Mitochondrion inner membrane</keyword>
<feature type="domain" description="Tim10-like" evidence="6">
    <location>
        <begin position="17"/>
        <end position="78"/>
    </location>
</feature>
<proteinExistence type="inferred from homology"/>
<evidence type="ECO:0000256" key="1">
    <source>
        <dbReference type="ARBA" id="ARBA00006720"/>
    </source>
</evidence>
<evidence type="ECO:0000313" key="7">
    <source>
        <dbReference type="EMBL" id="EIW86485.1"/>
    </source>
</evidence>
<protein>
    <recommendedName>
        <fullName evidence="5">Mitochondrial import inner membrane translocase subunit</fullName>
    </recommendedName>
</protein>
<accession>A0A5M3N6L3</accession>